<feature type="transmembrane region" description="Helical" evidence="8">
    <location>
        <begin position="233"/>
        <end position="258"/>
    </location>
</feature>
<comment type="caution">
    <text evidence="10">The sequence shown here is derived from an EMBL/GenBank/DDBJ whole genome shotgun (WGS) entry which is preliminary data.</text>
</comment>
<comment type="subcellular location">
    <subcellularLocation>
        <location evidence="1">Cell inner membrane</location>
        <topology evidence="1">Multi-pass membrane protein</topology>
    </subcellularLocation>
    <subcellularLocation>
        <location evidence="8">Cell membrane</location>
        <topology evidence="8">Multi-pass membrane protein</topology>
    </subcellularLocation>
</comment>
<keyword evidence="7 8" id="KW-0472">Membrane</keyword>
<dbReference type="Pfam" id="PF00528">
    <property type="entry name" value="BPD_transp_1"/>
    <property type="match status" value="1"/>
</dbReference>
<dbReference type="PANTHER" id="PTHR43357">
    <property type="entry name" value="INNER MEMBRANE ABC TRANSPORTER PERMEASE PROTEIN YDCV"/>
    <property type="match status" value="1"/>
</dbReference>
<dbReference type="PANTHER" id="PTHR43357:SF4">
    <property type="entry name" value="INNER MEMBRANE ABC TRANSPORTER PERMEASE PROTEIN YDCV"/>
    <property type="match status" value="1"/>
</dbReference>
<dbReference type="SUPFAM" id="SSF161098">
    <property type="entry name" value="MetI-like"/>
    <property type="match status" value="1"/>
</dbReference>
<evidence type="ECO:0000313" key="10">
    <source>
        <dbReference type="EMBL" id="MDX8416459.1"/>
    </source>
</evidence>
<sequence length="266" mass="29495">MRKRKFSISNVLTTITLVVILLSILLVIPVSLSASTYITFPITQFSSQWYQDLFSDPEWAFAFQNSIIIAICTTILSLLFGIMISLGLRELSNKIQTIFYECFRLPQSVPIIVTAISMYALLSRLHLNGTYLGLIICHTMVAIPFVVSALMAGLSKIGDQYEMAARNLGAGRLQAFKDIVLPMLMPSIGSAALFAFMTSFDEIAITLFVVDPSVMTIPMKMYNGINQQIKPTLAALSALIIVVVALGFILYGCIQLYIDKKSERRI</sequence>
<evidence type="ECO:0000256" key="3">
    <source>
        <dbReference type="ARBA" id="ARBA00022475"/>
    </source>
</evidence>
<dbReference type="InterPro" id="IPR035906">
    <property type="entry name" value="MetI-like_sf"/>
</dbReference>
<dbReference type="CDD" id="cd06261">
    <property type="entry name" value="TM_PBP2"/>
    <property type="match status" value="1"/>
</dbReference>
<evidence type="ECO:0000259" key="9">
    <source>
        <dbReference type="PROSITE" id="PS50928"/>
    </source>
</evidence>
<evidence type="ECO:0000256" key="1">
    <source>
        <dbReference type="ARBA" id="ARBA00004429"/>
    </source>
</evidence>
<dbReference type="PROSITE" id="PS50928">
    <property type="entry name" value="ABC_TM1"/>
    <property type="match status" value="1"/>
</dbReference>
<keyword evidence="2 8" id="KW-0813">Transport</keyword>
<keyword evidence="5 8" id="KW-0812">Transmembrane</keyword>
<comment type="similarity">
    <text evidence="8">Belongs to the binding-protein-dependent transport system permease family.</text>
</comment>
<dbReference type="RefSeq" id="WP_320324794.1">
    <property type="nucleotide sequence ID" value="NZ_JALBUS010000002.1"/>
</dbReference>
<gene>
    <name evidence="10" type="ORF">MOZ64_01170</name>
</gene>
<feature type="domain" description="ABC transmembrane type-1" evidence="9">
    <location>
        <begin position="63"/>
        <end position="251"/>
    </location>
</feature>
<dbReference type="EMBL" id="JALBUS010000002">
    <property type="protein sequence ID" value="MDX8416459.1"/>
    <property type="molecule type" value="Genomic_DNA"/>
</dbReference>
<evidence type="ECO:0000256" key="5">
    <source>
        <dbReference type="ARBA" id="ARBA00022692"/>
    </source>
</evidence>
<evidence type="ECO:0000256" key="6">
    <source>
        <dbReference type="ARBA" id="ARBA00022989"/>
    </source>
</evidence>
<keyword evidence="4" id="KW-0997">Cell inner membrane</keyword>
<feature type="transmembrane region" description="Helical" evidence="8">
    <location>
        <begin position="109"/>
        <end position="125"/>
    </location>
</feature>
<feature type="transmembrane region" description="Helical" evidence="8">
    <location>
        <begin position="60"/>
        <end position="88"/>
    </location>
</feature>
<feature type="transmembrane region" description="Helical" evidence="8">
    <location>
        <begin position="12"/>
        <end position="40"/>
    </location>
</feature>
<keyword evidence="11" id="KW-1185">Reference proteome</keyword>
<keyword evidence="6 8" id="KW-1133">Transmembrane helix</keyword>
<accession>A0ABU4WM17</accession>
<feature type="transmembrane region" description="Helical" evidence="8">
    <location>
        <begin position="131"/>
        <end position="154"/>
    </location>
</feature>
<organism evidence="10 11">
    <name type="scientific">Absicoccus intestinalis</name>
    <dbReference type="NCBI Taxonomy" id="2926319"/>
    <lineage>
        <taxon>Bacteria</taxon>
        <taxon>Bacillati</taxon>
        <taxon>Bacillota</taxon>
        <taxon>Erysipelotrichia</taxon>
        <taxon>Erysipelotrichales</taxon>
        <taxon>Erysipelotrichaceae</taxon>
        <taxon>Absicoccus</taxon>
    </lineage>
</organism>
<name>A0ABU4WM17_9FIRM</name>
<proteinExistence type="inferred from homology"/>
<keyword evidence="3" id="KW-1003">Cell membrane</keyword>
<dbReference type="Gene3D" id="1.10.3720.10">
    <property type="entry name" value="MetI-like"/>
    <property type="match status" value="1"/>
</dbReference>
<evidence type="ECO:0000256" key="4">
    <source>
        <dbReference type="ARBA" id="ARBA00022519"/>
    </source>
</evidence>
<evidence type="ECO:0000256" key="8">
    <source>
        <dbReference type="RuleBase" id="RU363032"/>
    </source>
</evidence>
<dbReference type="Proteomes" id="UP001285244">
    <property type="component" value="Unassembled WGS sequence"/>
</dbReference>
<evidence type="ECO:0000256" key="7">
    <source>
        <dbReference type="ARBA" id="ARBA00023136"/>
    </source>
</evidence>
<protein>
    <submittedName>
        <fullName evidence="10">ABC transporter permease</fullName>
    </submittedName>
</protein>
<evidence type="ECO:0000256" key="2">
    <source>
        <dbReference type="ARBA" id="ARBA00022448"/>
    </source>
</evidence>
<feature type="transmembrane region" description="Helical" evidence="8">
    <location>
        <begin position="175"/>
        <end position="197"/>
    </location>
</feature>
<reference evidence="10 11" key="1">
    <citation type="submission" date="2022-03" db="EMBL/GenBank/DDBJ databases">
        <title>Novel taxa within the pig intestine.</title>
        <authorList>
            <person name="Wylensek D."/>
            <person name="Bishof K."/>
            <person name="Afrizal A."/>
            <person name="Clavel T."/>
        </authorList>
    </citation>
    <scope>NUCLEOTIDE SEQUENCE [LARGE SCALE GENOMIC DNA]</scope>
    <source>
        <strain evidence="10 11">Cla-KB-P134</strain>
    </source>
</reference>
<evidence type="ECO:0000313" key="11">
    <source>
        <dbReference type="Proteomes" id="UP001285244"/>
    </source>
</evidence>
<dbReference type="InterPro" id="IPR000515">
    <property type="entry name" value="MetI-like"/>
</dbReference>